<evidence type="ECO:0000313" key="4">
    <source>
        <dbReference type="RefSeq" id="XP_034281763.1"/>
    </source>
</evidence>
<reference evidence="4" key="1">
    <citation type="submission" date="2025-08" db="UniProtKB">
        <authorList>
            <consortium name="RefSeq"/>
        </authorList>
    </citation>
    <scope>IDENTIFICATION</scope>
    <source>
        <tissue evidence="4">Blood</tissue>
    </source>
</reference>
<dbReference type="AlphaFoldDB" id="A0A6P9CBW8"/>
<dbReference type="OMA" id="RELCKAH"/>
<evidence type="ECO:0000259" key="2">
    <source>
        <dbReference type="Pfam" id="PF10506"/>
    </source>
</evidence>
<dbReference type="GeneID" id="117670591"/>
<evidence type="ECO:0000313" key="3">
    <source>
        <dbReference type="Proteomes" id="UP001652622"/>
    </source>
</evidence>
<dbReference type="Pfam" id="PF10506">
    <property type="entry name" value="USHBP1_PDZ-bd"/>
    <property type="match status" value="1"/>
</dbReference>
<proteinExistence type="predicted"/>
<dbReference type="CTD" id="83878"/>
<dbReference type="InParanoid" id="A0A6P9CBW8"/>
<accession>A0A6P9CBW8</accession>
<dbReference type="RefSeq" id="XP_034281763.1">
    <property type="nucleotide sequence ID" value="XM_034425872.2"/>
</dbReference>
<feature type="region of interest" description="Disordered" evidence="1">
    <location>
        <begin position="673"/>
        <end position="714"/>
    </location>
</feature>
<sequence>MEEGPQGELGPPGQEESGEEAALHYEESITRLLVTIVRLQGKMERLQQDRAREEEEDFFSDLGSESTTSLPRYPSLFARRTRSPPPPPPARPEEGKADLFLEVHKAVTSLENVLLSYRNRRPSVEAELQGCAQLAQGLEARLVALQRDGSGRPPQEAEGPPCERMTALYKERNAALRAELEAKQELLSRSKASMAAHQQERKKLQRKVQELQESLSRVEACSGGAPSPLREGAQDSPSGVAQNSLHPPWGATSMQPAPTLPASPPAEIQNSLEQLHRRLEGLRGLNQLLSGALQESKTDAEQLSLLLGCQESHQTGLALALHGSERCLEAYETLLALTAAEQKPRPETGGEAPRAAGASKDPSPALEKASWILQGCSRADGSSWDQEGVPDSSLQPTGSEAEAKQRLWERIGHLRAEQSSLKLPAHPPPPGLVAVAARLSAGIAAKATEGRRALQEALPGSAAPPRMEKGQLLRELHTAREALADLGTRLHLTAKAKQGLALWTQTLPAQEAACLLVIRTLQGEQRDLRGQPDPSSESSSSSSSEEEDSGAPNSLPQRTLPAAPKNAEGSLARREPEALMLRVLETSARIQALKERLEGLWVDLEEKSQDYRAHEAQDMELMQDFFQAHSALLLTYQKARHKQESQVGQLETQMGLMARRQAKQRQALLQTLRQLQDQVPAGAPTGLPQAPAPDESTRDPPGNLEIPSTLWSRK</sequence>
<feature type="region of interest" description="Disordered" evidence="1">
    <location>
        <begin position="525"/>
        <end position="571"/>
    </location>
</feature>
<dbReference type="InterPro" id="IPR019536">
    <property type="entry name" value="USHBP1_PDZ-bd"/>
</dbReference>
<keyword evidence="3" id="KW-1185">Reference proteome</keyword>
<dbReference type="KEGG" id="pgut:117670591"/>
<feature type="compositionally biased region" description="Polar residues" evidence="1">
    <location>
        <begin position="235"/>
        <end position="245"/>
    </location>
</feature>
<feature type="region of interest" description="Disordered" evidence="1">
    <location>
        <begin position="46"/>
        <end position="94"/>
    </location>
</feature>
<feature type="compositionally biased region" description="Low complexity" evidence="1">
    <location>
        <begin position="1"/>
        <end position="15"/>
    </location>
</feature>
<feature type="region of interest" description="Disordered" evidence="1">
    <location>
        <begin position="378"/>
        <end position="402"/>
    </location>
</feature>
<dbReference type="PANTHER" id="PTHR23347:SF5">
    <property type="entry name" value="HARMONIN-BINDING PROTEIN USHBP1"/>
    <property type="match status" value="1"/>
</dbReference>
<gene>
    <name evidence="4" type="primary">USHBP1</name>
</gene>
<name>A0A6P9CBW8_PANGU</name>
<feature type="region of interest" description="Disordered" evidence="1">
    <location>
        <begin position="1"/>
        <end position="24"/>
    </location>
</feature>
<dbReference type="Proteomes" id="UP001652622">
    <property type="component" value="Unplaced"/>
</dbReference>
<dbReference type="PANTHER" id="PTHR23347">
    <property type="entry name" value="COLORECTAL MUTANT CANCER PROTEIN MCC PROTEIN -RELATED"/>
    <property type="match status" value="1"/>
</dbReference>
<feature type="region of interest" description="Disordered" evidence="1">
    <location>
        <begin position="189"/>
        <end position="266"/>
    </location>
</feature>
<protein>
    <submittedName>
        <fullName evidence="4">Harmonin-binding protein USHBP1</fullName>
    </submittedName>
</protein>
<feature type="region of interest" description="Disordered" evidence="1">
    <location>
        <begin position="340"/>
        <end position="364"/>
    </location>
</feature>
<feature type="domain" description="Harmonin-binding protein USHBP1 PDZ-binding" evidence="2">
    <location>
        <begin position="274"/>
        <end position="338"/>
    </location>
</feature>
<evidence type="ECO:0000256" key="1">
    <source>
        <dbReference type="SAM" id="MobiDB-lite"/>
    </source>
</evidence>
<organism evidence="3 4">
    <name type="scientific">Pantherophis guttatus</name>
    <name type="common">Corn snake</name>
    <name type="synonym">Elaphe guttata</name>
    <dbReference type="NCBI Taxonomy" id="94885"/>
    <lineage>
        <taxon>Eukaryota</taxon>
        <taxon>Metazoa</taxon>
        <taxon>Chordata</taxon>
        <taxon>Craniata</taxon>
        <taxon>Vertebrata</taxon>
        <taxon>Euteleostomi</taxon>
        <taxon>Lepidosauria</taxon>
        <taxon>Squamata</taxon>
        <taxon>Bifurcata</taxon>
        <taxon>Unidentata</taxon>
        <taxon>Episquamata</taxon>
        <taxon>Toxicofera</taxon>
        <taxon>Serpentes</taxon>
        <taxon>Colubroidea</taxon>
        <taxon>Colubridae</taxon>
        <taxon>Colubrinae</taxon>
        <taxon>Pantherophis</taxon>
    </lineage>
</organism>
<feature type="compositionally biased region" description="Basic and acidic residues" evidence="1">
    <location>
        <begin position="198"/>
        <end position="210"/>
    </location>
</feature>
<dbReference type="InterPro" id="IPR040171">
    <property type="entry name" value="USBP1-like"/>
</dbReference>